<evidence type="ECO:0000256" key="6">
    <source>
        <dbReference type="SAM" id="Phobius"/>
    </source>
</evidence>
<organism evidence="7 8">
    <name type="scientific">Aeoliella straminimaris</name>
    <dbReference type="NCBI Taxonomy" id="2954799"/>
    <lineage>
        <taxon>Bacteria</taxon>
        <taxon>Pseudomonadati</taxon>
        <taxon>Planctomycetota</taxon>
        <taxon>Planctomycetia</taxon>
        <taxon>Pirellulales</taxon>
        <taxon>Lacipirellulaceae</taxon>
        <taxon>Aeoliella</taxon>
    </lineage>
</organism>
<dbReference type="Pfam" id="PF13440">
    <property type="entry name" value="Polysacc_synt_3"/>
    <property type="match status" value="1"/>
</dbReference>
<dbReference type="Proteomes" id="UP001155241">
    <property type="component" value="Unassembled WGS sequence"/>
</dbReference>
<dbReference type="InterPro" id="IPR050833">
    <property type="entry name" value="Poly_Biosynth_Transport"/>
</dbReference>
<evidence type="ECO:0000256" key="3">
    <source>
        <dbReference type="ARBA" id="ARBA00022692"/>
    </source>
</evidence>
<feature type="transmembrane region" description="Helical" evidence="6">
    <location>
        <begin position="356"/>
        <end position="377"/>
    </location>
</feature>
<feature type="transmembrane region" description="Helical" evidence="6">
    <location>
        <begin position="183"/>
        <end position="200"/>
    </location>
</feature>
<keyword evidence="8" id="KW-1185">Reference proteome</keyword>
<sequence>MTSCPGVHDYSPFAPPSYSVLRLKTLAQNLRRSATSGGFLAKAARLASGHATGYAVTLAISPLLARLYGPEAFGLYALFVLAISSLGPVATLRFDQTIPLAAGRRASGVLATLALVAAVSVTVAGVVLGELATAMLHHGRSASSWVLLVPLVADGVLCFTMYQIVAGLLLGEARYRELARMRVTYALVAAGTHLTIPLVIGPTLLGLPAGQAVGFAAAAIYGSVQLKRLGSVRLPLAVRTLVRYAQRYRQFAVFGVPAAVVSNLGIHAPALLLTAMYNLEAAGVYALAQRVFTSPLTLVTNSFSRTFLAEARAGRLPELFRSAAKGAILLTAPPIAVVAIVAPWLFSLVFGAEWTAAGWVCTLLSPMAISLVLAQVVSPTFDIAGMQALRLKRETQCTALVGMGIGAAYVAGLPYLAAIAGASVGATLGYALLVTSAANYARQSASSQGISVAPAPLGEAA</sequence>
<feature type="transmembrane region" description="Helical" evidence="6">
    <location>
        <begin position="148"/>
        <end position="171"/>
    </location>
</feature>
<dbReference type="AlphaFoldDB" id="A0A9X2FJL6"/>
<gene>
    <name evidence="7" type="ORF">NG895_26305</name>
</gene>
<feature type="transmembrane region" description="Helical" evidence="6">
    <location>
        <begin position="73"/>
        <end position="94"/>
    </location>
</feature>
<comment type="caution">
    <text evidence="7">The sequence shown here is derived from an EMBL/GenBank/DDBJ whole genome shotgun (WGS) entry which is preliminary data.</text>
</comment>
<dbReference type="PANTHER" id="PTHR30250">
    <property type="entry name" value="PST FAMILY PREDICTED COLANIC ACID TRANSPORTER"/>
    <property type="match status" value="1"/>
</dbReference>
<accession>A0A9X2FJL6</accession>
<feature type="transmembrane region" description="Helical" evidence="6">
    <location>
        <begin position="422"/>
        <end position="441"/>
    </location>
</feature>
<evidence type="ECO:0000256" key="1">
    <source>
        <dbReference type="ARBA" id="ARBA00004651"/>
    </source>
</evidence>
<name>A0A9X2FJL6_9BACT</name>
<keyword evidence="5 6" id="KW-0472">Membrane</keyword>
<feature type="transmembrane region" description="Helical" evidence="6">
    <location>
        <begin position="251"/>
        <end position="275"/>
    </location>
</feature>
<keyword evidence="2" id="KW-1003">Cell membrane</keyword>
<proteinExistence type="predicted"/>
<reference evidence="7" key="1">
    <citation type="submission" date="2022-06" db="EMBL/GenBank/DDBJ databases">
        <title>Aeoliella straminimaris, a novel planctomycete from sediments.</title>
        <authorList>
            <person name="Vitorino I.R."/>
            <person name="Lage O.M."/>
        </authorList>
    </citation>
    <scope>NUCLEOTIDE SEQUENCE</scope>
    <source>
        <strain evidence="7">ICT_H6.2</strain>
    </source>
</reference>
<evidence type="ECO:0000313" key="7">
    <source>
        <dbReference type="EMBL" id="MCO6047431.1"/>
    </source>
</evidence>
<protein>
    <submittedName>
        <fullName evidence="7">Lipopolysaccharide biosynthesis protein</fullName>
    </submittedName>
</protein>
<feature type="transmembrane region" description="Helical" evidence="6">
    <location>
        <begin position="106"/>
        <end position="128"/>
    </location>
</feature>
<dbReference type="EMBL" id="JAMXLR010000092">
    <property type="protein sequence ID" value="MCO6047431.1"/>
    <property type="molecule type" value="Genomic_DNA"/>
</dbReference>
<evidence type="ECO:0000313" key="8">
    <source>
        <dbReference type="Proteomes" id="UP001155241"/>
    </source>
</evidence>
<dbReference type="RefSeq" id="WP_252855541.1">
    <property type="nucleotide sequence ID" value="NZ_JAMXLR010000092.1"/>
</dbReference>
<comment type="subcellular location">
    <subcellularLocation>
        <location evidence="1">Cell membrane</location>
        <topology evidence="1">Multi-pass membrane protein</topology>
    </subcellularLocation>
</comment>
<evidence type="ECO:0000256" key="4">
    <source>
        <dbReference type="ARBA" id="ARBA00022989"/>
    </source>
</evidence>
<dbReference type="GO" id="GO:0005886">
    <property type="term" value="C:plasma membrane"/>
    <property type="evidence" value="ECO:0007669"/>
    <property type="project" value="UniProtKB-SubCell"/>
</dbReference>
<keyword evidence="3 6" id="KW-0812">Transmembrane</keyword>
<feature type="transmembrane region" description="Helical" evidence="6">
    <location>
        <begin position="328"/>
        <end position="350"/>
    </location>
</feature>
<evidence type="ECO:0000256" key="5">
    <source>
        <dbReference type="ARBA" id="ARBA00023136"/>
    </source>
</evidence>
<dbReference type="PANTHER" id="PTHR30250:SF11">
    <property type="entry name" value="O-ANTIGEN TRANSPORTER-RELATED"/>
    <property type="match status" value="1"/>
</dbReference>
<evidence type="ECO:0000256" key="2">
    <source>
        <dbReference type="ARBA" id="ARBA00022475"/>
    </source>
</evidence>
<keyword evidence="4 6" id="KW-1133">Transmembrane helix</keyword>
<feature type="transmembrane region" description="Helical" evidence="6">
    <location>
        <begin position="212"/>
        <end position="230"/>
    </location>
</feature>